<dbReference type="InterPro" id="IPR027417">
    <property type="entry name" value="P-loop_NTPase"/>
</dbReference>
<evidence type="ECO:0000313" key="1">
    <source>
        <dbReference type="EMBL" id="QFR59733.1"/>
    </source>
</evidence>
<name>A0A5P8PR31_9CAUD</name>
<protein>
    <submittedName>
        <fullName evidence="1">AAA family ATPase</fullName>
    </submittedName>
</protein>
<dbReference type="Proteomes" id="UP000326537">
    <property type="component" value="Segment"/>
</dbReference>
<reference evidence="1 2" key="1">
    <citation type="submission" date="2019-09" db="EMBL/GenBank/DDBJ databases">
        <title>The characteristics and genome analysis of VB_ApiP_XC38, a novel N4-like phage Infecting Acinetobacter pittii.</title>
        <authorList>
            <person name="Cheng M."/>
        </authorList>
    </citation>
    <scope>NUCLEOTIDE SEQUENCE [LARGE SCALE GENOMIC DNA]</scope>
</reference>
<organism evidence="1 2">
    <name type="scientific">Acinetobacter phage VB_ApiP_XC38</name>
    <dbReference type="NCBI Taxonomy" id="2655002"/>
    <lineage>
        <taxon>Viruses</taxon>
        <taxon>Duplodnaviria</taxon>
        <taxon>Heunggongvirae</taxon>
        <taxon>Uroviricota</taxon>
        <taxon>Caudoviricetes</taxon>
        <taxon>Schitoviridae</taxon>
        <taxon>Exceevirus</taxon>
        <taxon>Exceevirus Xc38</taxon>
    </lineage>
</organism>
<sequence length="203" mass="23478">MSEIIGLVGAHRVGKSYLRDHLTTVLGAKCFDFSIGREQRYLGYHSGNQSYKPHERRHIQAHLLKQMTRHLRHAADPIISLGRVDEHKHHLVIADRTPIDLIGYALINLVNDPWQDSKQWQADYIKECIATTNIYFKKLVLIQPGIPFVPDNKSGPIEMVDDLNAIYTSMFLRPELSVERRIMPETMTDITERMKYVLEFINA</sequence>
<evidence type="ECO:0000313" key="2">
    <source>
        <dbReference type="Proteomes" id="UP000326537"/>
    </source>
</evidence>
<dbReference type="SUPFAM" id="SSF52540">
    <property type="entry name" value="P-loop containing nucleoside triphosphate hydrolases"/>
    <property type="match status" value="1"/>
</dbReference>
<keyword evidence="2" id="KW-1185">Reference proteome</keyword>
<dbReference type="EMBL" id="MN508356">
    <property type="protein sequence ID" value="QFR59733.1"/>
    <property type="molecule type" value="Genomic_DNA"/>
</dbReference>
<gene>
    <name evidence="1" type="ORF">VBApiPXC38_46</name>
</gene>
<accession>A0A5P8PR31</accession>
<proteinExistence type="predicted"/>
<dbReference type="Gene3D" id="3.40.50.300">
    <property type="entry name" value="P-loop containing nucleotide triphosphate hydrolases"/>
    <property type="match status" value="1"/>
</dbReference>